<dbReference type="AlphaFoldDB" id="A0A7H0H2N7"/>
<reference evidence="1 2" key="1">
    <citation type="submission" date="2020-08" db="EMBL/GenBank/DDBJ databases">
        <title>Genome sequence of Tessaracoccus defluvii JCM 17540T.</title>
        <authorList>
            <person name="Hyun D.-W."/>
            <person name="Bae J.-W."/>
        </authorList>
    </citation>
    <scope>NUCLEOTIDE SEQUENCE [LARGE SCALE GENOMIC DNA]</scope>
    <source>
        <strain evidence="1 2">JCM 17540</strain>
    </source>
</reference>
<accession>A0A7H0H2N7</accession>
<evidence type="ECO:0000313" key="1">
    <source>
        <dbReference type="EMBL" id="QNP54803.1"/>
    </source>
</evidence>
<dbReference type="EMBL" id="CP060789">
    <property type="protein sequence ID" value="QNP54803.1"/>
    <property type="molecule type" value="Genomic_DNA"/>
</dbReference>
<protein>
    <submittedName>
        <fullName evidence="1">Uncharacterized protein</fullName>
    </submittedName>
</protein>
<gene>
    <name evidence="1" type="ORF">H9L22_10870</name>
</gene>
<dbReference type="Proteomes" id="UP000516117">
    <property type="component" value="Chromosome"/>
</dbReference>
<keyword evidence="2" id="KW-1185">Reference proteome</keyword>
<sequence>MRILAEPGITVGPRQLPLTDFVARLSAPEYVPVRGYGNQERCSSRQHSAVTPDLGVCTADVLQAETTCYTGSVVIESASHL</sequence>
<name>A0A7H0H2N7_9ACTN</name>
<organism evidence="1 2">
    <name type="scientific">Tessaracoccus defluvii</name>
    <dbReference type="NCBI Taxonomy" id="1285901"/>
    <lineage>
        <taxon>Bacteria</taxon>
        <taxon>Bacillati</taxon>
        <taxon>Actinomycetota</taxon>
        <taxon>Actinomycetes</taxon>
        <taxon>Propionibacteriales</taxon>
        <taxon>Propionibacteriaceae</taxon>
        <taxon>Tessaracoccus</taxon>
    </lineage>
</organism>
<evidence type="ECO:0000313" key="2">
    <source>
        <dbReference type="Proteomes" id="UP000516117"/>
    </source>
</evidence>
<dbReference type="RefSeq" id="WP_187719939.1">
    <property type="nucleotide sequence ID" value="NZ_BAABBL010000018.1"/>
</dbReference>
<proteinExistence type="predicted"/>
<dbReference type="KEGG" id="tdf:H9L22_10870"/>